<comment type="caution">
    <text evidence="7">The sequence shown here is derived from an EMBL/GenBank/DDBJ whole genome shotgun (WGS) entry which is preliminary data.</text>
</comment>
<evidence type="ECO:0000313" key="8">
    <source>
        <dbReference type="Proteomes" id="UP001528912"/>
    </source>
</evidence>
<dbReference type="InterPro" id="IPR039538">
    <property type="entry name" value="BetI_C"/>
</dbReference>
<dbReference type="SUPFAM" id="SSF48498">
    <property type="entry name" value="Tetracyclin repressor-like, C-terminal domain"/>
    <property type="match status" value="1"/>
</dbReference>
<sequence length="205" mass="23025">MGDLRTVSHRRAVTRQRLVDAALGVFAEQGFGRTTVEQVCDRAGFTRGAFYSNFSSLDELFLAMWEQRSADMVSGLHTAFEERMPDQVGSVREAVEFALAVIPVDEDWYRVSAEFTAHALRTPGMRWVMAERERGIQRALLPVIERLLAMNGQEVVNRDALGQALVAVHDGTLVQCLVEPDDEVVHARRVDLFVLVVEAHTKESR</sequence>
<name>A0ABT6C4N9_9MICO</name>
<dbReference type="PRINTS" id="PR00455">
    <property type="entry name" value="HTHTETR"/>
</dbReference>
<feature type="DNA-binding region" description="H-T-H motif" evidence="5">
    <location>
        <begin position="35"/>
        <end position="54"/>
    </location>
</feature>
<reference evidence="7 8" key="1">
    <citation type="submission" date="2023-03" db="EMBL/GenBank/DDBJ databases">
        <title>YIM 133296 draft genome.</title>
        <authorList>
            <person name="Xiong L."/>
        </authorList>
    </citation>
    <scope>NUCLEOTIDE SEQUENCE [LARGE SCALE GENOMIC DNA]</scope>
    <source>
        <strain evidence="7 8">YIM 133296</strain>
    </source>
</reference>
<accession>A0ABT6C4N9</accession>
<dbReference type="Proteomes" id="UP001528912">
    <property type="component" value="Unassembled WGS sequence"/>
</dbReference>
<dbReference type="SUPFAM" id="SSF46689">
    <property type="entry name" value="Homeodomain-like"/>
    <property type="match status" value="1"/>
</dbReference>
<dbReference type="Pfam" id="PF00440">
    <property type="entry name" value="TetR_N"/>
    <property type="match status" value="1"/>
</dbReference>
<protein>
    <submittedName>
        <fullName evidence="7">TetR/AcrR family transcriptional regulator</fullName>
    </submittedName>
</protein>
<dbReference type="InterPro" id="IPR036271">
    <property type="entry name" value="Tet_transcr_reg_TetR-rel_C_sf"/>
</dbReference>
<dbReference type="PROSITE" id="PS50977">
    <property type="entry name" value="HTH_TETR_2"/>
    <property type="match status" value="1"/>
</dbReference>
<dbReference type="Gene3D" id="1.10.357.10">
    <property type="entry name" value="Tetracycline Repressor, domain 2"/>
    <property type="match status" value="1"/>
</dbReference>
<evidence type="ECO:0000313" key="7">
    <source>
        <dbReference type="EMBL" id="MDF8263661.1"/>
    </source>
</evidence>
<keyword evidence="1" id="KW-0678">Repressor</keyword>
<evidence type="ECO:0000256" key="3">
    <source>
        <dbReference type="ARBA" id="ARBA00023125"/>
    </source>
</evidence>
<evidence type="ECO:0000256" key="2">
    <source>
        <dbReference type="ARBA" id="ARBA00023015"/>
    </source>
</evidence>
<dbReference type="PANTHER" id="PTHR30055">
    <property type="entry name" value="HTH-TYPE TRANSCRIPTIONAL REGULATOR RUTR"/>
    <property type="match status" value="1"/>
</dbReference>
<dbReference type="RefSeq" id="WP_277191330.1">
    <property type="nucleotide sequence ID" value="NZ_JAROAV010000020.1"/>
</dbReference>
<organism evidence="7 8">
    <name type="scientific">Luteipulveratus flavus</name>
    <dbReference type="NCBI Taxonomy" id="3031728"/>
    <lineage>
        <taxon>Bacteria</taxon>
        <taxon>Bacillati</taxon>
        <taxon>Actinomycetota</taxon>
        <taxon>Actinomycetes</taxon>
        <taxon>Micrococcales</taxon>
        <taxon>Dermacoccaceae</taxon>
        <taxon>Luteipulveratus</taxon>
    </lineage>
</organism>
<dbReference type="Pfam" id="PF13977">
    <property type="entry name" value="TetR_C_6"/>
    <property type="match status" value="1"/>
</dbReference>
<gene>
    <name evidence="7" type="ORF">P4R38_05320</name>
</gene>
<dbReference type="InterPro" id="IPR009057">
    <property type="entry name" value="Homeodomain-like_sf"/>
</dbReference>
<feature type="domain" description="HTH tetR-type" evidence="6">
    <location>
        <begin position="12"/>
        <end position="72"/>
    </location>
</feature>
<evidence type="ECO:0000256" key="4">
    <source>
        <dbReference type="ARBA" id="ARBA00023163"/>
    </source>
</evidence>
<keyword evidence="8" id="KW-1185">Reference proteome</keyword>
<dbReference type="PANTHER" id="PTHR30055:SF241">
    <property type="entry name" value="TRANSCRIPTIONAL REGULATORY PROTEIN"/>
    <property type="match status" value="1"/>
</dbReference>
<evidence type="ECO:0000256" key="1">
    <source>
        <dbReference type="ARBA" id="ARBA00022491"/>
    </source>
</evidence>
<proteinExistence type="predicted"/>
<evidence type="ECO:0000259" key="6">
    <source>
        <dbReference type="PROSITE" id="PS50977"/>
    </source>
</evidence>
<dbReference type="InterPro" id="IPR050109">
    <property type="entry name" value="HTH-type_TetR-like_transc_reg"/>
</dbReference>
<keyword evidence="4" id="KW-0804">Transcription</keyword>
<evidence type="ECO:0000256" key="5">
    <source>
        <dbReference type="PROSITE-ProRule" id="PRU00335"/>
    </source>
</evidence>
<keyword evidence="2" id="KW-0805">Transcription regulation</keyword>
<dbReference type="EMBL" id="JAROAV010000020">
    <property type="protein sequence ID" value="MDF8263661.1"/>
    <property type="molecule type" value="Genomic_DNA"/>
</dbReference>
<dbReference type="InterPro" id="IPR001647">
    <property type="entry name" value="HTH_TetR"/>
</dbReference>
<keyword evidence="3 5" id="KW-0238">DNA-binding</keyword>